<organism evidence="1 2">
    <name type="scientific">Listeria cornellensis FSL F6-0969</name>
    <dbReference type="NCBI Taxonomy" id="1265820"/>
    <lineage>
        <taxon>Bacteria</taxon>
        <taxon>Bacillati</taxon>
        <taxon>Bacillota</taxon>
        <taxon>Bacilli</taxon>
        <taxon>Bacillales</taxon>
        <taxon>Listeriaceae</taxon>
        <taxon>Listeria</taxon>
    </lineage>
</organism>
<name>W7BXS8_9LIST</name>
<dbReference type="EMBL" id="AODE01000019">
    <property type="protein sequence ID" value="EUJ29495.1"/>
    <property type="molecule type" value="Genomic_DNA"/>
</dbReference>
<gene>
    <name evidence="1" type="ORF">PCORN_09997</name>
</gene>
<evidence type="ECO:0000313" key="1">
    <source>
        <dbReference type="EMBL" id="EUJ29495.1"/>
    </source>
</evidence>
<sequence>MNWKVFMTGVAAGAAAGHLINYYLLEPKTISGDVILENVKEAFKKEGPIEGSWIQLKKQHYKKIRDGYVRVSRRHHSHSRWREETIRIYRRRDDRDGYRRLLNLIEIRNCRPIARLQFFYLIKLSTRF</sequence>
<reference evidence="1 2" key="1">
    <citation type="journal article" date="2014" name="Int. J. Syst. Evol. Microbiol.">
        <title>Listeria floridensis sp. nov., Listeria aquatica sp. nov., Listeria cornellensis sp. nov., Listeria riparia sp. nov. and Listeria grandensis sp. nov., from agricultural and natural environments.</title>
        <authorList>
            <person name="den Bakker H.C."/>
            <person name="Warchocki S."/>
            <person name="Wright E.M."/>
            <person name="Allred A.F."/>
            <person name="Ahlstrom C."/>
            <person name="Manuel C.S."/>
            <person name="Stasiewicz M.J."/>
            <person name="Burrell A."/>
            <person name="Roof S."/>
            <person name="Strawn L."/>
            <person name="Fortes E.D."/>
            <person name="Nightingale K.K."/>
            <person name="Kephart D."/>
            <person name="Wiedmann M."/>
        </authorList>
    </citation>
    <scope>NUCLEOTIDE SEQUENCE [LARGE SCALE GENOMIC DNA]</scope>
    <source>
        <strain evidence="2">FSL F6-969</strain>
    </source>
</reference>
<comment type="caution">
    <text evidence="1">The sequence shown here is derived from an EMBL/GenBank/DDBJ whole genome shotgun (WGS) entry which is preliminary data.</text>
</comment>
<dbReference type="STRING" id="1265820.PCORN_09997"/>
<protein>
    <submittedName>
        <fullName evidence="1">Uncharacterized protein</fullName>
    </submittedName>
</protein>
<proteinExistence type="predicted"/>
<dbReference type="Proteomes" id="UP000019254">
    <property type="component" value="Unassembled WGS sequence"/>
</dbReference>
<dbReference type="AlphaFoldDB" id="W7BXS8"/>
<evidence type="ECO:0000313" key="2">
    <source>
        <dbReference type="Proteomes" id="UP000019254"/>
    </source>
</evidence>
<keyword evidence="2" id="KW-1185">Reference proteome</keyword>
<accession>W7BXS8</accession>